<sequence>MMSPMIDQPGLGLLLLSFDGGHQYCLSQLLILREVIHRLHYDLGTEILPCEYFHLIAGVEMGGLIALLLVVFRMTVEDAIEEYIFISNSVYAPGVRDGSRRNTILRRQLESLLKRKSLPLDTKLVGSTSEPPPCKMFLSACTQHATAPHSLRNYTSRRDFFSNITIVDALLATCAFSPVCLGIGHGKKTFINPTCIINNPTREVIAEAYDVFGNRAGIACLLSLAARSRVQGPVPQVDSGPKWIEYMASIKGEQIADECDRQLAALGLYFRFSVTSEAISSVRICENWAGMLKSAAALYLEGVNVTKAVDRCVFALENKPELATLEQIRHSKGAGLVVLGLPKLSEHFIMREEPWSAMKKLLIDDSDAMKEFSQRIMVISGMGGSGKTQLARKFARDFQSRYQFICFVDGSSSERVKADLIAYVFSLGLEQSRMDLRQALAWFVKTTGWLIVFDNVDEEFDLLQFFPKCDHGSILITTRNISLGNSFPKNHYQLGVMSDHEAVEALLSAAFPADSVPSPVDRKYALDIVSELGCLPVAVVQAGSFILQRKCLPEYLDRLRHNRAKILDQAAPNQLDGYRRSTYAVLETTRPHLSEKTQKLLHLLSYFHHYSIPLSMLLTASQRPFSS</sequence>
<evidence type="ECO:0000256" key="1">
    <source>
        <dbReference type="ARBA" id="ARBA00022801"/>
    </source>
</evidence>
<gene>
    <name evidence="6" type="ORF">M408DRAFT_316618</name>
</gene>
<dbReference type="Pfam" id="PF01734">
    <property type="entry name" value="Patatin"/>
    <property type="match status" value="1"/>
</dbReference>
<keyword evidence="3" id="KW-0443">Lipid metabolism</keyword>
<reference evidence="6 7" key="1">
    <citation type="submission" date="2014-04" db="EMBL/GenBank/DDBJ databases">
        <authorList>
            <consortium name="DOE Joint Genome Institute"/>
            <person name="Kuo A."/>
            <person name="Zuccaro A."/>
            <person name="Kohler A."/>
            <person name="Nagy L.G."/>
            <person name="Floudas D."/>
            <person name="Copeland A."/>
            <person name="Barry K.W."/>
            <person name="Cichocki N."/>
            <person name="Veneault-Fourrey C."/>
            <person name="LaButti K."/>
            <person name="Lindquist E.A."/>
            <person name="Lipzen A."/>
            <person name="Lundell T."/>
            <person name="Morin E."/>
            <person name="Murat C."/>
            <person name="Sun H."/>
            <person name="Tunlid A."/>
            <person name="Henrissat B."/>
            <person name="Grigoriev I.V."/>
            <person name="Hibbett D.S."/>
            <person name="Martin F."/>
            <person name="Nordberg H.P."/>
            <person name="Cantor M.N."/>
            <person name="Hua S.X."/>
        </authorList>
    </citation>
    <scope>NUCLEOTIDE SEQUENCE [LARGE SCALE GENOMIC DNA]</scope>
    <source>
        <strain evidence="6 7">MAFF 305830</strain>
    </source>
</reference>
<dbReference type="Pfam" id="PF00931">
    <property type="entry name" value="NB-ARC"/>
    <property type="match status" value="1"/>
</dbReference>
<dbReference type="PROSITE" id="PS51635">
    <property type="entry name" value="PNPLA"/>
    <property type="match status" value="1"/>
</dbReference>
<dbReference type="InterPro" id="IPR002641">
    <property type="entry name" value="PNPLA_dom"/>
</dbReference>
<evidence type="ECO:0000256" key="3">
    <source>
        <dbReference type="ARBA" id="ARBA00023098"/>
    </source>
</evidence>
<evidence type="ECO:0000313" key="6">
    <source>
        <dbReference type="EMBL" id="KIM25116.1"/>
    </source>
</evidence>
<feature type="domain" description="PNPLA" evidence="5">
    <location>
        <begin position="16"/>
        <end position="205"/>
    </location>
</feature>
<accession>A0A0C3B0U4</accession>
<dbReference type="GO" id="GO:0046486">
    <property type="term" value="P:glycerolipid metabolic process"/>
    <property type="evidence" value="ECO:0007669"/>
    <property type="project" value="UniProtKB-ARBA"/>
</dbReference>
<reference evidence="7" key="2">
    <citation type="submission" date="2015-01" db="EMBL/GenBank/DDBJ databases">
        <title>Evolutionary Origins and Diversification of the Mycorrhizal Mutualists.</title>
        <authorList>
            <consortium name="DOE Joint Genome Institute"/>
            <consortium name="Mycorrhizal Genomics Consortium"/>
            <person name="Kohler A."/>
            <person name="Kuo A."/>
            <person name="Nagy L.G."/>
            <person name="Floudas D."/>
            <person name="Copeland A."/>
            <person name="Barry K.W."/>
            <person name="Cichocki N."/>
            <person name="Veneault-Fourrey C."/>
            <person name="LaButti K."/>
            <person name="Lindquist E.A."/>
            <person name="Lipzen A."/>
            <person name="Lundell T."/>
            <person name="Morin E."/>
            <person name="Murat C."/>
            <person name="Riley R."/>
            <person name="Ohm R."/>
            <person name="Sun H."/>
            <person name="Tunlid A."/>
            <person name="Henrissat B."/>
            <person name="Grigoriev I.V."/>
            <person name="Hibbett D.S."/>
            <person name="Martin F."/>
        </authorList>
    </citation>
    <scope>NUCLEOTIDE SEQUENCE [LARGE SCALE GENOMIC DNA]</scope>
    <source>
        <strain evidence="7">MAFF 305830</strain>
    </source>
</reference>
<evidence type="ECO:0000313" key="7">
    <source>
        <dbReference type="Proteomes" id="UP000054097"/>
    </source>
</evidence>
<dbReference type="AlphaFoldDB" id="A0A0C3B0U4"/>
<dbReference type="GO" id="GO:0047499">
    <property type="term" value="F:calcium-independent phospholipase A2 activity"/>
    <property type="evidence" value="ECO:0007669"/>
    <property type="project" value="TreeGrafter"/>
</dbReference>
<dbReference type="PANTHER" id="PTHR24185">
    <property type="entry name" value="CALCIUM-INDEPENDENT PHOSPHOLIPASE A2-GAMMA"/>
    <property type="match status" value="1"/>
</dbReference>
<evidence type="ECO:0000256" key="2">
    <source>
        <dbReference type="ARBA" id="ARBA00022963"/>
    </source>
</evidence>
<dbReference type="Gene3D" id="3.40.50.300">
    <property type="entry name" value="P-loop containing nucleotide triphosphate hydrolases"/>
    <property type="match status" value="1"/>
</dbReference>
<protein>
    <recommendedName>
        <fullName evidence="5">PNPLA domain-containing protein</fullName>
    </recommendedName>
</protein>
<dbReference type="Proteomes" id="UP000054097">
    <property type="component" value="Unassembled WGS sequence"/>
</dbReference>
<dbReference type="Gene3D" id="3.40.1090.10">
    <property type="entry name" value="Cytosolic phospholipase A2 catalytic domain"/>
    <property type="match status" value="1"/>
</dbReference>
<keyword evidence="1" id="KW-0378">Hydrolase</keyword>
<evidence type="ECO:0000259" key="5">
    <source>
        <dbReference type="PROSITE" id="PS51635"/>
    </source>
</evidence>
<dbReference type="HOGENOM" id="CLU_000288_144_5_1"/>
<dbReference type="GO" id="GO:0016042">
    <property type="term" value="P:lipid catabolic process"/>
    <property type="evidence" value="ECO:0007669"/>
    <property type="project" value="UniProtKB-KW"/>
</dbReference>
<dbReference type="SUPFAM" id="SSF52151">
    <property type="entry name" value="FabD/lysophospholipase-like"/>
    <property type="match status" value="1"/>
</dbReference>
<name>A0A0C3B0U4_SERVB</name>
<dbReference type="GO" id="GO:0019369">
    <property type="term" value="P:arachidonate metabolic process"/>
    <property type="evidence" value="ECO:0007669"/>
    <property type="project" value="TreeGrafter"/>
</dbReference>
<dbReference type="SUPFAM" id="SSF52540">
    <property type="entry name" value="P-loop containing nucleoside triphosphate hydrolases"/>
    <property type="match status" value="1"/>
</dbReference>
<feature type="non-terminal residue" evidence="6">
    <location>
        <position position="627"/>
    </location>
</feature>
<dbReference type="GO" id="GO:0043531">
    <property type="term" value="F:ADP binding"/>
    <property type="evidence" value="ECO:0007669"/>
    <property type="project" value="InterPro"/>
</dbReference>
<dbReference type="PANTHER" id="PTHR24185:SF1">
    <property type="entry name" value="CALCIUM-INDEPENDENT PHOSPHOLIPASE A2-GAMMA"/>
    <property type="match status" value="1"/>
</dbReference>
<dbReference type="InterPro" id="IPR027417">
    <property type="entry name" value="P-loop_NTPase"/>
</dbReference>
<evidence type="ECO:0000256" key="4">
    <source>
        <dbReference type="PROSITE-ProRule" id="PRU01161"/>
    </source>
</evidence>
<dbReference type="InterPro" id="IPR002182">
    <property type="entry name" value="NB-ARC"/>
</dbReference>
<keyword evidence="2" id="KW-0442">Lipid degradation</keyword>
<dbReference type="GO" id="GO:0016020">
    <property type="term" value="C:membrane"/>
    <property type="evidence" value="ECO:0007669"/>
    <property type="project" value="TreeGrafter"/>
</dbReference>
<dbReference type="InterPro" id="IPR016035">
    <property type="entry name" value="Acyl_Trfase/lysoPLipase"/>
</dbReference>
<keyword evidence="7" id="KW-1185">Reference proteome</keyword>
<dbReference type="OrthoDB" id="630895at2759"/>
<comment type="caution">
    <text evidence="4">Lacks conserved residue(s) required for the propagation of feature annotation.</text>
</comment>
<dbReference type="EMBL" id="KN824317">
    <property type="protein sequence ID" value="KIM25116.1"/>
    <property type="molecule type" value="Genomic_DNA"/>
</dbReference>
<proteinExistence type="predicted"/>
<organism evidence="6 7">
    <name type="scientific">Serendipita vermifera MAFF 305830</name>
    <dbReference type="NCBI Taxonomy" id="933852"/>
    <lineage>
        <taxon>Eukaryota</taxon>
        <taxon>Fungi</taxon>
        <taxon>Dikarya</taxon>
        <taxon>Basidiomycota</taxon>
        <taxon>Agaricomycotina</taxon>
        <taxon>Agaricomycetes</taxon>
        <taxon>Sebacinales</taxon>
        <taxon>Serendipitaceae</taxon>
        <taxon>Serendipita</taxon>
    </lineage>
</organism>